<reference evidence="1" key="1">
    <citation type="submission" date="2022-02" db="EMBL/GenBank/DDBJ databases">
        <title>Plant Genome Project.</title>
        <authorList>
            <person name="Zhang R.-G."/>
        </authorList>
    </citation>
    <scope>NUCLEOTIDE SEQUENCE</scope>
    <source>
        <strain evidence="1">AT1</strain>
    </source>
</reference>
<gene>
    <name evidence="1" type="ORF">RHMOL_Rhmol08G0176700</name>
</gene>
<proteinExistence type="predicted"/>
<comment type="caution">
    <text evidence="1">The sequence shown here is derived from an EMBL/GenBank/DDBJ whole genome shotgun (WGS) entry which is preliminary data.</text>
</comment>
<protein>
    <submittedName>
        <fullName evidence="1">Uncharacterized protein</fullName>
    </submittedName>
</protein>
<name>A0ACC0MQX5_RHOML</name>
<evidence type="ECO:0000313" key="1">
    <source>
        <dbReference type="EMBL" id="KAI8542912.1"/>
    </source>
</evidence>
<sequence>MGSVPTQETYYQGTRGFHTDLGNIPLRAPYRPPKCSTKGSRASLLHLMRHSIK</sequence>
<organism evidence="1 2">
    <name type="scientific">Rhododendron molle</name>
    <name type="common">Chinese azalea</name>
    <name type="synonym">Azalea mollis</name>
    <dbReference type="NCBI Taxonomy" id="49168"/>
    <lineage>
        <taxon>Eukaryota</taxon>
        <taxon>Viridiplantae</taxon>
        <taxon>Streptophyta</taxon>
        <taxon>Embryophyta</taxon>
        <taxon>Tracheophyta</taxon>
        <taxon>Spermatophyta</taxon>
        <taxon>Magnoliopsida</taxon>
        <taxon>eudicotyledons</taxon>
        <taxon>Gunneridae</taxon>
        <taxon>Pentapetalae</taxon>
        <taxon>asterids</taxon>
        <taxon>Ericales</taxon>
        <taxon>Ericaceae</taxon>
        <taxon>Ericoideae</taxon>
        <taxon>Rhodoreae</taxon>
        <taxon>Rhododendron</taxon>
    </lineage>
</organism>
<keyword evidence="2" id="KW-1185">Reference proteome</keyword>
<dbReference type="Proteomes" id="UP001062846">
    <property type="component" value="Chromosome 8"/>
</dbReference>
<dbReference type="EMBL" id="CM046395">
    <property type="protein sequence ID" value="KAI8542912.1"/>
    <property type="molecule type" value="Genomic_DNA"/>
</dbReference>
<evidence type="ECO:0000313" key="2">
    <source>
        <dbReference type="Proteomes" id="UP001062846"/>
    </source>
</evidence>
<accession>A0ACC0MQX5</accession>